<name>A0A0F9PQG3_9ZZZZ</name>
<dbReference type="Gene3D" id="1.10.30.10">
    <property type="entry name" value="High mobility group box domain"/>
    <property type="match status" value="1"/>
</dbReference>
<dbReference type="SUPFAM" id="SSF47095">
    <property type="entry name" value="HMG-box"/>
    <property type="match status" value="1"/>
</dbReference>
<dbReference type="AlphaFoldDB" id="A0A0F9PQG3"/>
<gene>
    <name evidence="1" type="ORF">LCGC14_0797810</name>
</gene>
<protein>
    <submittedName>
        <fullName evidence="1">Uncharacterized protein</fullName>
    </submittedName>
</protein>
<evidence type="ECO:0000313" key="1">
    <source>
        <dbReference type="EMBL" id="KKN34020.1"/>
    </source>
</evidence>
<dbReference type="InterPro" id="IPR036910">
    <property type="entry name" value="HMG_box_dom_sf"/>
</dbReference>
<accession>A0A0F9PQG3</accession>
<organism evidence="1">
    <name type="scientific">marine sediment metagenome</name>
    <dbReference type="NCBI Taxonomy" id="412755"/>
    <lineage>
        <taxon>unclassified sequences</taxon>
        <taxon>metagenomes</taxon>
        <taxon>ecological metagenomes</taxon>
    </lineage>
</organism>
<comment type="caution">
    <text evidence="1">The sequence shown here is derived from an EMBL/GenBank/DDBJ whole genome shotgun (WGS) entry which is preliminary data.</text>
</comment>
<dbReference type="EMBL" id="LAZR01002134">
    <property type="protein sequence ID" value="KKN34020.1"/>
    <property type="molecule type" value="Genomic_DNA"/>
</dbReference>
<proteinExistence type="predicted"/>
<reference evidence="1" key="1">
    <citation type="journal article" date="2015" name="Nature">
        <title>Complex archaea that bridge the gap between prokaryotes and eukaryotes.</title>
        <authorList>
            <person name="Spang A."/>
            <person name="Saw J.H."/>
            <person name="Jorgensen S.L."/>
            <person name="Zaremba-Niedzwiedzka K."/>
            <person name="Martijn J."/>
            <person name="Lind A.E."/>
            <person name="van Eijk R."/>
            <person name="Schleper C."/>
            <person name="Guy L."/>
            <person name="Ettema T.J."/>
        </authorList>
    </citation>
    <scope>NUCLEOTIDE SEQUENCE</scope>
</reference>
<sequence>MNQCAKSKVGKVKKSGGVKQKRAMSGYNCYMKECAKKSGSFQSCLTQKGWAKLSENEKQNYNNMATEGCQL</sequence>